<evidence type="ECO:0000256" key="4">
    <source>
        <dbReference type="ARBA" id="ARBA00023125"/>
    </source>
</evidence>
<dbReference type="GO" id="GO:0003677">
    <property type="term" value="F:DNA binding"/>
    <property type="evidence" value="ECO:0007669"/>
    <property type="project" value="UniProtKB-UniRule"/>
</dbReference>
<evidence type="ECO:0000256" key="3">
    <source>
        <dbReference type="ARBA" id="ARBA00023029"/>
    </source>
</evidence>
<comment type="catalytic activity">
    <reaction evidence="1 6">
        <text>ATP-dependent breakage, passage and rejoining of double-stranded DNA.</text>
        <dbReference type="EC" id="5.6.2.2"/>
    </reaction>
</comment>
<dbReference type="SMART" id="SM00434">
    <property type="entry name" value="TOP4c"/>
    <property type="match status" value="1"/>
</dbReference>
<dbReference type="GO" id="GO:0009330">
    <property type="term" value="C:DNA topoisomerase type II (double strand cut, ATP-hydrolyzing) complex"/>
    <property type="evidence" value="ECO:0007669"/>
    <property type="project" value="TreeGrafter"/>
</dbReference>
<dbReference type="PANTHER" id="PTHR43493:SF5">
    <property type="entry name" value="DNA GYRASE SUBUNIT A, CHLOROPLASTIC_MITOCHONDRIAL"/>
    <property type="match status" value="1"/>
</dbReference>
<evidence type="ECO:0000256" key="6">
    <source>
        <dbReference type="PROSITE-ProRule" id="PRU01384"/>
    </source>
</evidence>
<name>A0A3P3XSY1_9SPIR</name>
<protein>
    <submittedName>
        <fullName evidence="9">DNA topoisomerase 4 subunit A</fullName>
        <ecNumber evidence="9">5.99.1.3</ecNumber>
    </submittedName>
</protein>
<dbReference type="GO" id="GO:0005737">
    <property type="term" value="C:cytoplasm"/>
    <property type="evidence" value="ECO:0007669"/>
    <property type="project" value="TreeGrafter"/>
</dbReference>
<dbReference type="PANTHER" id="PTHR43493">
    <property type="entry name" value="DNA GYRASE/TOPOISOMERASE SUBUNIT A"/>
    <property type="match status" value="1"/>
</dbReference>
<dbReference type="AlphaFoldDB" id="A0A3P3XSY1"/>
<dbReference type="InterPro" id="IPR013760">
    <property type="entry name" value="Topo_IIA-like_dom_sf"/>
</dbReference>
<dbReference type="EC" id="5.99.1.3" evidence="9"/>
<dbReference type="Gene3D" id="3.30.1360.40">
    <property type="match status" value="1"/>
</dbReference>
<feature type="domain" description="Topo IIA-type catalytic" evidence="8">
    <location>
        <begin position="25"/>
        <end position="471"/>
    </location>
</feature>
<keyword evidence="5 6" id="KW-0413">Isomerase</keyword>
<dbReference type="InterPro" id="IPR013758">
    <property type="entry name" value="Topo_IIA_A/C_ab"/>
</dbReference>
<proteinExistence type="inferred from homology"/>
<dbReference type="PROSITE" id="PS52040">
    <property type="entry name" value="TOPO_IIA"/>
    <property type="match status" value="1"/>
</dbReference>
<evidence type="ECO:0000313" key="9">
    <source>
        <dbReference type="EMBL" id="SLM19387.1"/>
    </source>
</evidence>
<keyword evidence="4 6" id="KW-0238">DNA-binding</keyword>
<evidence type="ECO:0000256" key="1">
    <source>
        <dbReference type="ARBA" id="ARBA00000185"/>
    </source>
</evidence>
<dbReference type="GO" id="GO:0005524">
    <property type="term" value="F:ATP binding"/>
    <property type="evidence" value="ECO:0007669"/>
    <property type="project" value="InterPro"/>
</dbReference>
<evidence type="ECO:0000259" key="8">
    <source>
        <dbReference type="PROSITE" id="PS52040"/>
    </source>
</evidence>
<evidence type="ECO:0000256" key="5">
    <source>
        <dbReference type="ARBA" id="ARBA00023235"/>
    </source>
</evidence>
<feature type="active site" description="O-(5'-phospho-DNA)-tyrosine intermediate" evidence="6">
    <location>
        <position position="106"/>
    </location>
</feature>
<gene>
    <name evidence="9" type="primary">parC</name>
    <name evidence="9" type="ORF">SPIRO4BDMA_50902</name>
</gene>
<dbReference type="Gene3D" id="3.90.199.10">
    <property type="entry name" value="Topoisomerase II, domain 5"/>
    <property type="match status" value="1"/>
</dbReference>
<dbReference type="InterPro" id="IPR013757">
    <property type="entry name" value="Topo_IIA_A_a_sf"/>
</dbReference>
<dbReference type="GO" id="GO:0006265">
    <property type="term" value="P:DNA topological change"/>
    <property type="evidence" value="ECO:0007669"/>
    <property type="project" value="UniProtKB-UniRule"/>
</dbReference>
<dbReference type="EMBL" id="FWDO01000005">
    <property type="protein sequence ID" value="SLM19387.1"/>
    <property type="molecule type" value="Genomic_DNA"/>
</dbReference>
<keyword evidence="7" id="KW-0175">Coiled coil</keyword>
<accession>A0A3P3XSY1</accession>
<evidence type="ECO:0000256" key="2">
    <source>
        <dbReference type="ARBA" id="ARBA00008263"/>
    </source>
</evidence>
<reference evidence="9" key="1">
    <citation type="submission" date="2017-02" db="EMBL/GenBank/DDBJ databases">
        <authorList>
            <person name="Regsiter A."/>
            <person name="William W."/>
        </authorList>
    </citation>
    <scope>NUCLEOTIDE SEQUENCE</scope>
    <source>
        <strain evidence="9">BdmA 4</strain>
    </source>
</reference>
<dbReference type="SUPFAM" id="SSF56719">
    <property type="entry name" value="Type II DNA topoisomerase"/>
    <property type="match status" value="1"/>
</dbReference>
<organism evidence="9">
    <name type="scientific">uncultured spirochete</name>
    <dbReference type="NCBI Taxonomy" id="156406"/>
    <lineage>
        <taxon>Bacteria</taxon>
        <taxon>Pseudomonadati</taxon>
        <taxon>Spirochaetota</taxon>
        <taxon>Spirochaetia</taxon>
        <taxon>Spirochaetales</taxon>
        <taxon>environmental samples</taxon>
    </lineage>
</organism>
<keyword evidence="3 6" id="KW-0799">Topoisomerase</keyword>
<dbReference type="NCBIfam" id="NF007209">
    <property type="entry name" value="PRK09631.1"/>
    <property type="match status" value="1"/>
</dbReference>
<dbReference type="GO" id="GO:0003918">
    <property type="term" value="F:DNA topoisomerase type II (double strand cut, ATP-hydrolyzing) activity"/>
    <property type="evidence" value="ECO:0007669"/>
    <property type="project" value="UniProtKB-EC"/>
</dbReference>
<dbReference type="InterPro" id="IPR002205">
    <property type="entry name" value="Topo_IIA_dom_A"/>
</dbReference>
<comment type="similarity">
    <text evidence="2">Belongs to the type II topoisomerase GyrA/ParC subunit family.</text>
</comment>
<sequence>MAYIKKLLNDNFLYYASYVIMDRAIPELDDGLKPVQRRILHTLFEMDDGKFHKVANVVGHCMKYHPHGDASIGSALVGLANKGLFIETQGNFGNPVTGDEASAPRYIECRCTTFAKEVFFHPKITQYIDSYDGRNREPLVFPAKIPVVLMLGTEGIAVGMSTKILPHNSVEVIQAEVAFLEGKSFALTPDFPTGGFIDASDYADGNGKVRVRALLDTSDPKKIVIKEVPYGSTTESLIGSIEEGVRAGHLKIASISDFTTDKVEIELKLARGVYAKEVVDSLYAFTECERSISCNCLVIKDDKPTISTVSDIIRYHAGKLLNLLRQELELERDELQAELFARTLERIFIEERIYKEIETKRTSDAVIKAVLDGFRPFAKELSRKIGTEDVERLLKIPIRRISLYDIEKAKKDMERIQQQLAQNKEHLNHLVQYAIEILKTYIKTIESASSRRTRIKSFKKIEVKTVARHDFALRYDSEGGYLGTEVSGEKILEASKFDKILILRKNGIYTVIPLPDKFFAGQNALWITVAEKEALSSAIITLVYSLANQKGVYIKRTTIDSWLTGKDYSLVPEKAEILGFSIDTAYEFQLEYKPKPRSKKTKQIFHAKEYPVRKRQAQGIRLADREVIQLEVLHAQKANIINSPSAHGGGLLEAALKKHKK</sequence>
<dbReference type="Gene3D" id="1.10.268.10">
    <property type="entry name" value="Topoisomerase, domain 3"/>
    <property type="match status" value="1"/>
</dbReference>
<feature type="coiled-coil region" evidence="7">
    <location>
        <begin position="318"/>
        <end position="345"/>
    </location>
</feature>
<evidence type="ECO:0000256" key="7">
    <source>
        <dbReference type="SAM" id="Coils"/>
    </source>
</evidence>
<dbReference type="InterPro" id="IPR050220">
    <property type="entry name" value="Type_II_DNA_Topoisomerases"/>
</dbReference>
<dbReference type="Pfam" id="PF00521">
    <property type="entry name" value="DNA_topoisoIV"/>
    <property type="match status" value="1"/>
</dbReference>